<dbReference type="Proteomes" id="UP000477311">
    <property type="component" value="Unassembled WGS sequence"/>
</dbReference>
<reference evidence="1 2" key="1">
    <citation type="submission" date="2020-02" db="EMBL/GenBank/DDBJ databases">
        <title>Draft genome sequence of Limisphaera ngatamarikiensis NGM72.4T, a thermophilic Verrucomicrobia grouped in subdivision 3.</title>
        <authorList>
            <person name="Carere C.R."/>
            <person name="Steen J."/>
            <person name="Hugenholtz P."/>
            <person name="Stott M.B."/>
        </authorList>
    </citation>
    <scope>NUCLEOTIDE SEQUENCE [LARGE SCALE GENOMIC DNA]</scope>
    <source>
        <strain evidence="1 2">NGM72.4</strain>
    </source>
</reference>
<dbReference type="AlphaFoldDB" id="A0A6M1RT58"/>
<evidence type="ECO:0000313" key="1">
    <source>
        <dbReference type="EMBL" id="NGO40557.1"/>
    </source>
</evidence>
<gene>
    <name evidence="1" type="ORF">G4L39_14305</name>
</gene>
<proteinExistence type="predicted"/>
<dbReference type="InterPro" id="IPR025738">
    <property type="entry name" value="BatD"/>
</dbReference>
<dbReference type="EMBL" id="JAAKYA010000096">
    <property type="protein sequence ID" value="NGO40557.1"/>
    <property type="molecule type" value="Genomic_DNA"/>
</dbReference>
<evidence type="ECO:0000313" key="2">
    <source>
        <dbReference type="Proteomes" id="UP000477311"/>
    </source>
</evidence>
<organism evidence="1 2">
    <name type="scientific">Limisphaera ngatamarikiensis</name>
    <dbReference type="NCBI Taxonomy" id="1324935"/>
    <lineage>
        <taxon>Bacteria</taxon>
        <taxon>Pseudomonadati</taxon>
        <taxon>Verrucomicrobiota</taxon>
        <taxon>Verrucomicrobiia</taxon>
        <taxon>Limisphaerales</taxon>
        <taxon>Limisphaeraceae</taxon>
        <taxon>Limisphaera</taxon>
    </lineage>
</organism>
<sequence length="604" mass="66325">MQTWRNMPGPGLPEVQPNRFRPGLLLLGWWFAVLLCCTAAGATFTASVDRGVAPVGEPVTLNLTFSGGEPEEPPRVPDIPGLQITYAGRSTQFIMVNNRISSTATHTYTVVGLEPGDYTIPALQVRVNGQTLTSDPVSLRIVRSDPRTQLAYLRLSIPERPVYAGEVFTVKLDLCLRDRIENIANVQLSPLQVESCTQLKQSRLPQQTERNEFGQFTVIPMVYTLVAARPGTLTIGPVDCSFVAEVIPEGGRRDPFAGFGFGVFRFGETRPISLRADAQKLQVLPLPEQGRPPEFNGAIGRFSLSVVAGPTNVAVGDPVTVRVQIRGRGALDALKLPEQSDWQAFKTYPPTENVQTSDPLGLEGVKTFELIVVPQSAGIRALPPLRFAYFDPESRTYRQLASEPIPLQVRAGAATPLPALATEPPQPRTPPAPARDIRGLKQQLGPIVATAPPWITRGSFWIAHSLPVAAWLGLLAWRRRAEALAADPRRQRQRAARRRVRHALYELQKLAPAGPPDAFYAALFRLLQEQIAERLDLPASAITEAVIEERLRPAGLPDDLCQELHALFQLCNQARYAPGMVEANLDRVRARAEAAVQRLQNFGP</sequence>
<name>A0A6M1RT58_9BACT</name>
<protein>
    <submittedName>
        <fullName evidence="1">Protein BatD</fullName>
    </submittedName>
</protein>
<comment type="caution">
    <text evidence="1">The sequence shown here is derived from an EMBL/GenBank/DDBJ whole genome shotgun (WGS) entry which is preliminary data.</text>
</comment>
<dbReference type="RefSeq" id="WP_165109268.1">
    <property type="nucleotide sequence ID" value="NZ_JAAKYA010000096.1"/>
</dbReference>
<keyword evidence="2" id="KW-1185">Reference proteome</keyword>
<dbReference type="Pfam" id="PF13584">
    <property type="entry name" value="BatD"/>
    <property type="match status" value="2"/>
</dbReference>
<accession>A0A6M1RT58</accession>
<dbReference type="PANTHER" id="PTHR40940">
    <property type="entry name" value="PROTEIN BATD-RELATED"/>
    <property type="match status" value="1"/>
</dbReference>
<dbReference type="PANTHER" id="PTHR40940:SF2">
    <property type="entry name" value="BATD"/>
    <property type="match status" value="1"/>
</dbReference>